<keyword evidence="2" id="KW-1185">Reference proteome</keyword>
<name>A0A3M7Q4K1_BRAPC</name>
<dbReference type="EMBL" id="REGN01007563">
    <property type="protein sequence ID" value="RNA05895.1"/>
    <property type="molecule type" value="Genomic_DNA"/>
</dbReference>
<comment type="caution">
    <text evidence="1">The sequence shown here is derived from an EMBL/GenBank/DDBJ whole genome shotgun (WGS) entry which is preliminary data.</text>
</comment>
<gene>
    <name evidence="1" type="ORF">BpHYR1_038102</name>
</gene>
<organism evidence="1 2">
    <name type="scientific">Brachionus plicatilis</name>
    <name type="common">Marine rotifer</name>
    <name type="synonym">Brachionus muelleri</name>
    <dbReference type="NCBI Taxonomy" id="10195"/>
    <lineage>
        <taxon>Eukaryota</taxon>
        <taxon>Metazoa</taxon>
        <taxon>Spiralia</taxon>
        <taxon>Gnathifera</taxon>
        <taxon>Rotifera</taxon>
        <taxon>Eurotatoria</taxon>
        <taxon>Monogononta</taxon>
        <taxon>Pseudotrocha</taxon>
        <taxon>Ploima</taxon>
        <taxon>Brachionidae</taxon>
        <taxon>Brachionus</taxon>
    </lineage>
</organism>
<dbReference type="Proteomes" id="UP000276133">
    <property type="component" value="Unassembled WGS sequence"/>
</dbReference>
<proteinExistence type="predicted"/>
<evidence type="ECO:0000313" key="2">
    <source>
        <dbReference type="Proteomes" id="UP000276133"/>
    </source>
</evidence>
<dbReference type="AlphaFoldDB" id="A0A3M7Q4K1"/>
<sequence length="143" mass="16418">MKESMEIKKILTKFYGPIPSHAAGIVFLSEPSQSSFCSKSIIIIRCKKKSLLNIAVLSRSDNAKLNFYASIRPYQILIVVLCFDFCIKFWILQCCLVPHFLNLTGYFGGLKLATFFNLQQEKEKLKIQIAQLLYTSVYDSIYK</sequence>
<reference evidence="1 2" key="1">
    <citation type="journal article" date="2018" name="Sci. Rep.">
        <title>Genomic signatures of local adaptation to the degree of environmental predictability in rotifers.</title>
        <authorList>
            <person name="Franch-Gras L."/>
            <person name="Hahn C."/>
            <person name="Garcia-Roger E.M."/>
            <person name="Carmona M.J."/>
            <person name="Serra M."/>
            <person name="Gomez A."/>
        </authorList>
    </citation>
    <scope>NUCLEOTIDE SEQUENCE [LARGE SCALE GENOMIC DNA]</scope>
    <source>
        <strain evidence="1">HYR1</strain>
    </source>
</reference>
<protein>
    <submittedName>
        <fullName evidence="1">Uncharacterized protein</fullName>
    </submittedName>
</protein>
<evidence type="ECO:0000313" key="1">
    <source>
        <dbReference type="EMBL" id="RNA05895.1"/>
    </source>
</evidence>
<accession>A0A3M7Q4K1</accession>